<dbReference type="CDD" id="cd20397">
    <property type="entry name" value="Tudor_BAHCC1-like"/>
    <property type="match status" value="1"/>
</dbReference>
<dbReference type="EMBL" id="AXCM01012543">
    <property type="status" value="NOT_ANNOTATED_CDS"/>
    <property type="molecule type" value="Genomic_DNA"/>
</dbReference>
<dbReference type="InterPro" id="IPR001025">
    <property type="entry name" value="BAH_dom"/>
</dbReference>
<feature type="compositionally biased region" description="Low complexity" evidence="2">
    <location>
        <begin position="179"/>
        <end position="199"/>
    </location>
</feature>
<feature type="region of interest" description="Disordered" evidence="2">
    <location>
        <begin position="695"/>
        <end position="741"/>
    </location>
</feature>
<dbReference type="Pfam" id="PF24912">
    <property type="entry name" value="SH3_TNRC18"/>
    <property type="match status" value="1"/>
</dbReference>
<dbReference type="SMART" id="SM00439">
    <property type="entry name" value="BAH"/>
    <property type="match status" value="1"/>
</dbReference>
<evidence type="ECO:0000259" key="3">
    <source>
        <dbReference type="PROSITE" id="PS51038"/>
    </source>
</evidence>
<protein>
    <recommendedName>
        <fullName evidence="3">BAH domain-containing protein</fullName>
    </recommendedName>
</protein>
<dbReference type="InterPro" id="IPR052429">
    <property type="entry name" value="BAH_domain_protein"/>
</dbReference>
<reference evidence="5" key="1">
    <citation type="submission" date="2013-09" db="EMBL/GenBank/DDBJ databases">
        <title>The Genome Sequence of Anopheles culicifacies species A.</title>
        <authorList>
            <consortium name="The Broad Institute Genomics Platform"/>
            <person name="Neafsey D.E."/>
            <person name="Besansky N."/>
            <person name="Howell P."/>
            <person name="Walton C."/>
            <person name="Young S.K."/>
            <person name="Zeng Q."/>
            <person name="Gargeya S."/>
            <person name="Fitzgerald M."/>
            <person name="Haas B."/>
            <person name="Abouelleil A."/>
            <person name="Allen A.W."/>
            <person name="Alvarado L."/>
            <person name="Arachchi H.M."/>
            <person name="Berlin A.M."/>
            <person name="Chapman S.B."/>
            <person name="Gainer-Dewar J."/>
            <person name="Goldberg J."/>
            <person name="Griggs A."/>
            <person name="Gujja S."/>
            <person name="Hansen M."/>
            <person name="Howarth C."/>
            <person name="Imamovic A."/>
            <person name="Ireland A."/>
            <person name="Larimer J."/>
            <person name="McCowan C."/>
            <person name="Murphy C."/>
            <person name="Pearson M."/>
            <person name="Poon T.W."/>
            <person name="Priest M."/>
            <person name="Roberts A."/>
            <person name="Saif S."/>
            <person name="Shea T."/>
            <person name="Sisk P."/>
            <person name="Sykes S."/>
            <person name="Wortman J."/>
            <person name="Nusbaum C."/>
            <person name="Birren B."/>
        </authorList>
    </citation>
    <scope>NUCLEOTIDE SEQUENCE [LARGE SCALE GENOMIC DNA]</scope>
    <source>
        <strain evidence="5">A-37</strain>
    </source>
</reference>
<dbReference type="PROSITE" id="PS51038">
    <property type="entry name" value="BAH"/>
    <property type="match status" value="1"/>
</dbReference>
<reference evidence="4" key="2">
    <citation type="submission" date="2020-05" db="UniProtKB">
        <authorList>
            <consortium name="EnsemblMetazoa"/>
        </authorList>
    </citation>
    <scope>IDENTIFICATION</scope>
    <source>
        <strain evidence="4">A-37</strain>
    </source>
</reference>
<feature type="domain" description="BAH" evidence="3">
    <location>
        <begin position="1662"/>
        <end position="1786"/>
    </location>
</feature>
<evidence type="ECO:0000313" key="4">
    <source>
        <dbReference type="EnsemblMetazoa" id="ACUA027099-PA"/>
    </source>
</evidence>
<dbReference type="CDD" id="cd04714">
    <property type="entry name" value="BAH_BAHCC1"/>
    <property type="match status" value="1"/>
</dbReference>
<keyword evidence="5" id="KW-1185">Reference proteome</keyword>
<feature type="compositionally biased region" description="Polar residues" evidence="2">
    <location>
        <begin position="513"/>
        <end position="527"/>
    </location>
</feature>
<proteinExistence type="predicted"/>
<feature type="region of interest" description="Disordered" evidence="2">
    <location>
        <begin position="1086"/>
        <end position="1120"/>
    </location>
</feature>
<feature type="region of interest" description="Disordered" evidence="2">
    <location>
        <begin position="497"/>
        <end position="579"/>
    </location>
</feature>
<dbReference type="Pfam" id="PF01426">
    <property type="entry name" value="BAH"/>
    <property type="match status" value="1"/>
</dbReference>
<feature type="region of interest" description="Disordered" evidence="2">
    <location>
        <begin position="969"/>
        <end position="1008"/>
    </location>
</feature>
<sequence length="1857" mass="198332">MFDARCRLLESRLKTAAVAPPHYDFASTNRRACVSCRMVPGVWANPVVRLRFGFAPVPMESMLPMPPIPPVGIQLVRDPTTGQILFLPAAATIEPFQQAVVWPSYPQSTASLQSQHLLLPQLPPQQLQPPPLAPLQMLSSDYLSTASSTLHQQHTQTHHSTRFLALTSESNGKRSSLASGKQSQSTTGSSSTGPASTCGQPTIPLPIPASHTFIKIEDCSTSAGLSAAMGASTGSTHLTTSLFGSLSDVDKSSATTTSATNALTNGAGSHSHLALPTSSDLTPQLLFQPANLIHIAPHHPAKSHSAGHTLLEASSASGTLSTSVANPTPPPSTLPTTVTPALLSGLSHSAAASNHPPPLVATTVSATTCLTPPPDTTTAMHSQTDATDGTAVSDVNEPPEVQDANIQTDTPIMSEDESTQPPGGADLETTEAATTHLSTEATLASAYHALASEQPLCHSTLINSSGDSAIEPDMSSSGLLNATSSTSNCDQVDMELEPTNKSATPTPLPQPSSVPVQNEPENLSVGASPSLGGGQQRRVPKLEVHSPTGQGPTNQFSGTRSDKDPAGPTTSHGPISQQEHPVDLSGLELLSHSIEVFQKKSSLIKKEPISPQLPADPPVSLVPSLVAAPTAAATAAAAPATLCPELPQPAVQCQLAPAMVPPTVPEAFLRADEPMGGLNLLCALAEQRFQEEGMFNKDSPATSSSSGSSNSSGSSYTSTSSSSSTASPPSSPPNSCGGKPITQQELLNAAGPHGNLAALNVSGANGVGEPISRKRKHHKHSKDSNGKKSSKKSKHDKEQRRAEKRRKQSSGGTSPDGEGDLDAELKESLTRVKAKLNRCNCKDGDEKDHRCCRNQWPSANELFSVIESDMKERLERITRQCEEKKRELEQMSTAAVAKVKPLANNSMVRIPEMGKTFFGGFGAVTTAGGMLNTFGSGSGVAGSVLGHGLGGPKFSTIPALSPNFSSSSNSTTFVELPKLSSDTDSSGKREDDDACSMERLSYSKRKGGIPKKHDELTLTETIVAKKPKSLVGYILASKNTRDSSVKDAAQQKVEKQHHNHWSHVLHQSGGANGAAVGLGLPKQHHISESKFKKSPIHSSKFESTTSDDTSNLSDSSLKPQVKIRSPAGGVFAFEDENSKPSDASFSIFGGKPSIFDKVKTNASVGHHHHQQHLHHHQVGPLVGLKVSPVKAAVVTPLMKPHHHLVGNGMGTNGSLVSGPTMKRKKSHSKDRKRRSSEKKRIDQRCLLTSEHLGKDKTRVLTAMGGLFYAGCLSAVQPPDIYAVTLDGERGNRPHIMSREEVLRDAILEVAPKSVDDIIPGTRLCAYWSQQYRCLYPGVAAEPASPDPEKRFVNVEFDDGDNGKIALEDIRFLMSDYPIVGKRKRQPSHSEPCAQIGTLGPASLVPHGTATSQPVPTPPSATPLTATVTPMIASPPLAGASTINSFALTTERAEKRLHDEAYREERRRLKKIRKDKLRRLAANNAELQATGGPPPVHKHKKSKSKCYDELCKHRKHKKRRKHKKHHREAVTSSPEGTPADATGSMDDDISQGDSASQTAGQFSPRAPVQRESSSAPFTPAAEKEDTLTEEEVSSSVTESSGSYYQPQKKTSATERKPSTEQNGSKIAAFLPARQLWAWCGKGYRRSTGRVKKQFYKSIQRGKETISVGDSAVFLSTGRPDRPYIGHIESMWETSTNNMVVRVKWFYHPEETHDCPNLKYPGALFQSPHEDENDVQTISHKCEVLGLREYTAKFGADPKQYTSIYDNNDTYYLAGYYDPTVMTIKMQPEIEILPPNERWVTTTTGTTSTTTTTVTKATTTPSSGLVAKSSHTTNGASISSNGNTKASNNVVPGQSAVTA</sequence>
<feature type="region of interest" description="Disordered" evidence="2">
    <location>
        <begin position="1482"/>
        <end position="1625"/>
    </location>
</feature>
<dbReference type="PANTHER" id="PTHR12505:SF24">
    <property type="entry name" value="PROTEIN WINGED EYE"/>
    <property type="match status" value="1"/>
</dbReference>
<feature type="compositionally biased region" description="Basic residues" evidence="2">
    <location>
        <begin position="1221"/>
        <end position="1237"/>
    </location>
</feature>
<feature type="compositionally biased region" description="Polar residues" evidence="2">
    <location>
        <begin position="547"/>
        <end position="559"/>
    </location>
</feature>
<feature type="coiled-coil region" evidence="1">
    <location>
        <begin position="867"/>
        <end position="894"/>
    </location>
</feature>
<feature type="compositionally biased region" description="Low complexity" evidence="2">
    <location>
        <begin position="1799"/>
        <end position="1818"/>
    </location>
</feature>
<feature type="compositionally biased region" description="Polar residues" evidence="2">
    <location>
        <begin position="1600"/>
        <end position="1609"/>
    </location>
</feature>
<feature type="region of interest" description="Disordered" evidence="2">
    <location>
        <begin position="760"/>
        <end position="822"/>
    </location>
</feature>
<evidence type="ECO:0000256" key="2">
    <source>
        <dbReference type="SAM" id="MobiDB-lite"/>
    </source>
</evidence>
<dbReference type="EMBL" id="AXCM01012544">
    <property type="status" value="NOT_ANNOTATED_CDS"/>
    <property type="molecule type" value="Genomic_DNA"/>
</dbReference>
<dbReference type="InterPro" id="IPR048924">
    <property type="entry name" value="BAHCC1-like_Tudor"/>
</dbReference>
<feature type="region of interest" description="Disordered" evidence="2">
    <location>
        <begin position="1799"/>
        <end position="1857"/>
    </location>
</feature>
<dbReference type="Gene3D" id="2.30.30.490">
    <property type="match status" value="1"/>
</dbReference>
<dbReference type="STRING" id="139723.A0A182MVA0"/>
<dbReference type="GO" id="GO:0003682">
    <property type="term" value="F:chromatin binding"/>
    <property type="evidence" value="ECO:0007669"/>
    <property type="project" value="InterPro"/>
</dbReference>
<feature type="region of interest" description="Disordered" evidence="2">
    <location>
        <begin position="468"/>
        <end position="487"/>
    </location>
</feature>
<feature type="compositionally biased region" description="Polar residues" evidence="2">
    <location>
        <begin position="314"/>
        <end position="326"/>
    </location>
</feature>
<feature type="compositionally biased region" description="Low complexity" evidence="2">
    <location>
        <begin position="1103"/>
        <end position="1117"/>
    </location>
</feature>
<feature type="region of interest" description="Disordered" evidence="2">
    <location>
        <begin position="1382"/>
        <end position="1420"/>
    </location>
</feature>
<feature type="compositionally biased region" description="Polar residues" evidence="2">
    <location>
        <begin position="169"/>
        <end position="178"/>
    </location>
</feature>
<feature type="region of interest" description="Disordered" evidence="2">
    <location>
        <begin position="169"/>
        <end position="204"/>
    </location>
</feature>
<dbReference type="VEuPathDB" id="VectorBase:ACUA027099"/>
<dbReference type="Proteomes" id="UP000075883">
    <property type="component" value="Unassembled WGS sequence"/>
</dbReference>
<evidence type="ECO:0000313" key="5">
    <source>
        <dbReference type="Proteomes" id="UP000075883"/>
    </source>
</evidence>
<name>A0A182MVA0_9DIPT</name>
<dbReference type="EnsemblMetazoa" id="ACUA027099-RA">
    <property type="protein sequence ID" value="ACUA027099-PA"/>
    <property type="gene ID" value="ACUA027099"/>
</dbReference>
<organism evidence="4 5">
    <name type="scientific">Anopheles culicifacies</name>
    <dbReference type="NCBI Taxonomy" id="139723"/>
    <lineage>
        <taxon>Eukaryota</taxon>
        <taxon>Metazoa</taxon>
        <taxon>Ecdysozoa</taxon>
        <taxon>Arthropoda</taxon>
        <taxon>Hexapoda</taxon>
        <taxon>Insecta</taxon>
        <taxon>Pterygota</taxon>
        <taxon>Neoptera</taxon>
        <taxon>Endopterygota</taxon>
        <taxon>Diptera</taxon>
        <taxon>Nematocera</taxon>
        <taxon>Culicoidea</taxon>
        <taxon>Culicidae</taxon>
        <taxon>Anophelinae</taxon>
        <taxon>Anopheles</taxon>
        <taxon>culicifacies species complex</taxon>
    </lineage>
</organism>
<feature type="compositionally biased region" description="Low complexity" evidence="2">
    <location>
        <begin position="699"/>
        <end position="728"/>
    </location>
</feature>
<accession>A0A182MVA0</accession>
<feature type="compositionally biased region" description="Polar residues" evidence="2">
    <location>
        <begin position="474"/>
        <end position="487"/>
    </location>
</feature>
<feature type="compositionally biased region" description="Polar residues" evidence="2">
    <location>
        <begin position="1550"/>
        <end position="1560"/>
    </location>
</feature>
<feature type="region of interest" description="Disordered" evidence="2">
    <location>
        <begin position="314"/>
        <end position="337"/>
    </location>
</feature>
<dbReference type="InterPro" id="IPR056841">
    <property type="entry name" value="TNRC18_BAHCC1-like_SH3"/>
</dbReference>
<dbReference type="Pfam" id="PF21744">
    <property type="entry name" value="BAHCC1-like_Tudor"/>
    <property type="match status" value="1"/>
</dbReference>
<feature type="region of interest" description="Disordered" evidence="2">
    <location>
        <begin position="373"/>
        <end position="427"/>
    </location>
</feature>
<dbReference type="InterPro" id="IPR047419">
    <property type="entry name" value="Tudor_WGE"/>
</dbReference>
<feature type="compositionally biased region" description="Polar residues" evidence="2">
    <location>
        <begin position="1827"/>
        <end position="1857"/>
    </location>
</feature>
<feature type="compositionally biased region" description="Polar residues" evidence="2">
    <location>
        <begin position="568"/>
        <end position="579"/>
    </location>
</feature>
<dbReference type="PANTHER" id="PTHR12505">
    <property type="entry name" value="PHD FINGER TRANSCRIPTION FACTOR"/>
    <property type="match status" value="1"/>
</dbReference>
<feature type="compositionally biased region" description="Basic residues" evidence="2">
    <location>
        <begin position="1511"/>
        <end position="1526"/>
    </location>
</feature>
<feature type="region of interest" description="Disordered" evidence="2">
    <location>
        <begin position="1203"/>
        <end position="1243"/>
    </location>
</feature>
<dbReference type="InterPro" id="IPR043151">
    <property type="entry name" value="BAH_sf"/>
</dbReference>
<evidence type="ECO:0000256" key="1">
    <source>
        <dbReference type="SAM" id="Coils"/>
    </source>
</evidence>
<keyword evidence="1" id="KW-0175">Coiled coil</keyword>